<protein>
    <recommendedName>
        <fullName evidence="3">Helicase</fullName>
    </recommendedName>
</protein>
<organism evidence="1 2">
    <name type="scientific">Glutamicibacter protophormiae</name>
    <name type="common">Brevibacterium protophormiae</name>
    <dbReference type="NCBI Taxonomy" id="37930"/>
    <lineage>
        <taxon>Bacteria</taxon>
        <taxon>Bacillati</taxon>
        <taxon>Actinomycetota</taxon>
        <taxon>Actinomycetes</taxon>
        <taxon>Micrococcales</taxon>
        <taxon>Micrococcaceae</taxon>
        <taxon>Glutamicibacter</taxon>
    </lineage>
</organism>
<comment type="caution">
    <text evidence="1">The sequence shown here is derived from an EMBL/GenBank/DDBJ whole genome shotgun (WGS) entry which is preliminary data.</text>
</comment>
<keyword evidence="2" id="KW-1185">Reference proteome</keyword>
<gene>
    <name evidence="1" type="ORF">JOF39_001815</name>
</gene>
<reference evidence="1 2" key="1">
    <citation type="submission" date="2021-03" db="EMBL/GenBank/DDBJ databases">
        <title>Sequencing the genomes of 1000 actinobacteria strains.</title>
        <authorList>
            <person name="Klenk H.-P."/>
        </authorList>
    </citation>
    <scope>NUCLEOTIDE SEQUENCE [LARGE SCALE GENOMIC DNA]</scope>
    <source>
        <strain evidence="1 2">DSM 20168</strain>
    </source>
</reference>
<dbReference type="EMBL" id="JAGIOJ010000001">
    <property type="protein sequence ID" value="MBP2398734.1"/>
    <property type="molecule type" value="Genomic_DNA"/>
</dbReference>
<evidence type="ECO:0008006" key="3">
    <source>
        <dbReference type="Google" id="ProtNLM"/>
    </source>
</evidence>
<name>A0ABS4XQE3_GLUPR</name>
<evidence type="ECO:0000313" key="2">
    <source>
        <dbReference type="Proteomes" id="UP001195422"/>
    </source>
</evidence>
<proteinExistence type="predicted"/>
<evidence type="ECO:0000313" key="1">
    <source>
        <dbReference type="EMBL" id="MBP2398734.1"/>
    </source>
</evidence>
<accession>A0ABS4XQE3</accession>
<dbReference type="Proteomes" id="UP001195422">
    <property type="component" value="Unassembled WGS sequence"/>
</dbReference>
<sequence length="179" mass="19387">MHEVPQAARSDGMKPRSVVIGGVSRQGIEKRLAAAGVELNDYARMLLAHQVFDSVSPAEQANFASFRVQDLGIQQPATLKTIFDLAMSQDLALCPASAGPFLRLATMDQQNSTNSILSAGKKPVNSLTIASLPLGTDDFPKGFYLRVVDGVPWLRGYRCENAYEFAPEDAFIFQIPGLG</sequence>
<dbReference type="RefSeq" id="WP_245353549.1">
    <property type="nucleotide sequence ID" value="NZ_BMPH01000003.1"/>
</dbReference>